<feature type="signal peptide" evidence="5">
    <location>
        <begin position="1"/>
        <end position="19"/>
    </location>
</feature>
<dbReference type="SUPFAM" id="SSF103088">
    <property type="entry name" value="OmpA-like"/>
    <property type="match status" value="1"/>
</dbReference>
<dbReference type="PRINTS" id="PR01021">
    <property type="entry name" value="OMPADOMAIN"/>
</dbReference>
<dbReference type="Pfam" id="PF00691">
    <property type="entry name" value="OmpA"/>
    <property type="match status" value="1"/>
</dbReference>
<keyword evidence="8" id="KW-1185">Reference proteome</keyword>
<keyword evidence="5" id="KW-0732">Signal</keyword>
<sequence>MKVFILSLLLFLSGCGSLATDKMFKSNLLDTAPKNDAEVRYPDWRLAPASLMAVKPESMPATHQPMKTLSDSSLESFLSANGLDYELIPGDHTMVKLKRAVQFQTGSAVVPSASVQWLAQLGRYLANTPQIDIVIEGHTDNTGTERFNDGLSMRRADMVKNILLEQQVSLAAIYTRGYGEHTPACTNQTSQGRACNRRVELLMIMDSQ</sequence>
<comment type="caution">
    <text evidence="7">The sequence shown here is derived from an EMBL/GenBank/DDBJ whole genome shotgun (WGS) entry which is preliminary data.</text>
</comment>
<dbReference type="InterPro" id="IPR006664">
    <property type="entry name" value="OMP_bac"/>
</dbReference>
<organism evidence="7 8">
    <name type="scientific">Vibrio metschnikovii</name>
    <dbReference type="NCBI Taxonomy" id="28172"/>
    <lineage>
        <taxon>Bacteria</taxon>
        <taxon>Pseudomonadati</taxon>
        <taxon>Pseudomonadota</taxon>
        <taxon>Gammaproteobacteria</taxon>
        <taxon>Vibrionales</taxon>
        <taxon>Vibrionaceae</taxon>
        <taxon>Vibrio</taxon>
    </lineage>
</organism>
<protein>
    <submittedName>
        <fullName evidence="7">OmpA family protein</fullName>
    </submittedName>
</protein>
<comment type="subcellular location">
    <subcellularLocation>
        <location evidence="1">Cell outer membrane</location>
    </subcellularLocation>
</comment>
<dbReference type="AlphaFoldDB" id="A0A9X0ULQ9"/>
<keyword evidence="3" id="KW-0998">Cell outer membrane</keyword>
<dbReference type="Gene3D" id="3.30.1330.60">
    <property type="entry name" value="OmpA-like domain"/>
    <property type="match status" value="1"/>
</dbReference>
<reference evidence="7" key="1">
    <citation type="submission" date="2020-08" db="EMBL/GenBank/DDBJ databases">
        <title>Genome Sequencing and Pan-Genome Analysis of Migratory bird Vibrio Strains, Inner Mongolia.</title>
        <authorList>
            <person name="Zheng L."/>
        </authorList>
    </citation>
    <scope>NUCLEOTIDE SEQUENCE</scope>
    <source>
        <strain evidence="7">M13F</strain>
    </source>
</reference>
<dbReference type="InterPro" id="IPR036737">
    <property type="entry name" value="OmpA-like_sf"/>
</dbReference>
<name>A0A9X0ULQ9_VIBME</name>
<gene>
    <name evidence="7" type="ORF">H8Q88_05035</name>
</gene>
<evidence type="ECO:0000256" key="3">
    <source>
        <dbReference type="ARBA" id="ARBA00023237"/>
    </source>
</evidence>
<evidence type="ECO:0000256" key="2">
    <source>
        <dbReference type="ARBA" id="ARBA00023136"/>
    </source>
</evidence>
<dbReference type="PROSITE" id="PS51123">
    <property type="entry name" value="OMPA_2"/>
    <property type="match status" value="1"/>
</dbReference>
<feature type="chain" id="PRO_5040896123" evidence="5">
    <location>
        <begin position="20"/>
        <end position="208"/>
    </location>
</feature>
<feature type="domain" description="OmpA-like" evidence="6">
    <location>
        <begin position="90"/>
        <end position="207"/>
    </location>
</feature>
<dbReference type="PANTHER" id="PTHR30329:SF21">
    <property type="entry name" value="LIPOPROTEIN YIAD-RELATED"/>
    <property type="match status" value="1"/>
</dbReference>
<evidence type="ECO:0000313" key="8">
    <source>
        <dbReference type="Proteomes" id="UP000615796"/>
    </source>
</evidence>
<dbReference type="InterPro" id="IPR050330">
    <property type="entry name" value="Bact_OuterMem_StrucFunc"/>
</dbReference>
<evidence type="ECO:0000256" key="1">
    <source>
        <dbReference type="ARBA" id="ARBA00004442"/>
    </source>
</evidence>
<dbReference type="RefSeq" id="WP_187025470.1">
    <property type="nucleotide sequence ID" value="NZ_JACRUP010000002.1"/>
</dbReference>
<dbReference type="PANTHER" id="PTHR30329">
    <property type="entry name" value="STATOR ELEMENT OF FLAGELLAR MOTOR COMPLEX"/>
    <property type="match status" value="1"/>
</dbReference>
<dbReference type="InterPro" id="IPR006665">
    <property type="entry name" value="OmpA-like"/>
</dbReference>
<evidence type="ECO:0000256" key="5">
    <source>
        <dbReference type="SAM" id="SignalP"/>
    </source>
</evidence>
<evidence type="ECO:0000259" key="6">
    <source>
        <dbReference type="PROSITE" id="PS51123"/>
    </source>
</evidence>
<accession>A0A9X0ULQ9</accession>
<evidence type="ECO:0000313" key="7">
    <source>
        <dbReference type="EMBL" id="MBC5850323.1"/>
    </source>
</evidence>
<dbReference type="EMBL" id="JACRUP010000002">
    <property type="protein sequence ID" value="MBC5850323.1"/>
    <property type="molecule type" value="Genomic_DNA"/>
</dbReference>
<keyword evidence="2 4" id="KW-0472">Membrane</keyword>
<proteinExistence type="predicted"/>
<dbReference type="CDD" id="cd07185">
    <property type="entry name" value="OmpA_C-like"/>
    <property type="match status" value="1"/>
</dbReference>
<dbReference type="PROSITE" id="PS51257">
    <property type="entry name" value="PROKAR_LIPOPROTEIN"/>
    <property type="match status" value="1"/>
</dbReference>
<dbReference type="Proteomes" id="UP000615796">
    <property type="component" value="Unassembled WGS sequence"/>
</dbReference>
<evidence type="ECO:0000256" key="4">
    <source>
        <dbReference type="PROSITE-ProRule" id="PRU00473"/>
    </source>
</evidence>
<dbReference type="GO" id="GO:0009279">
    <property type="term" value="C:cell outer membrane"/>
    <property type="evidence" value="ECO:0007669"/>
    <property type="project" value="UniProtKB-SubCell"/>
</dbReference>